<dbReference type="KEGG" id="xce:Xcel_2547"/>
<evidence type="ECO:0000313" key="1">
    <source>
        <dbReference type="EMBL" id="ACZ31562.1"/>
    </source>
</evidence>
<accession>D1BWZ4</accession>
<dbReference type="Proteomes" id="UP000002255">
    <property type="component" value="Chromosome"/>
</dbReference>
<name>D1BWZ4_XYLCX</name>
<dbReference type="EMBL" id="CP001821">
    <property type="protein sequence ID" value="ACZ31562.1"/>
    <property type="molecule type" value="Genomic_DNA"/>
</dbReference>
<evidence type="ECO:0000313" key="2">
    <source>
        <dbReference type="Proteomes" id="UP000002255"/>
    </source>
</evidence>
<protein>
    <recommendedName>
        <fullName evidence="3">Secreted protein</fullName>
    </recommendedName>
</protein>
<dbReference type="OrthoDB" id="3264966at2"/>
<proteinExistence type="predicted"/>
<dbReference type="HOGENOM" id="CLU_027258_0_0_11"/>
<reference evidence="1 2" key="2">
    <citation type="journal article" date="2010" name="Stand. Genomic Sci.">
        <title>Complete genome sequence of Xylanimonas cellulosilytica type strain (XIL07).</title>
        <authorList>
            <person name="Foster B."/>
            <person name="Pukall R."/>
            <person name="Abt B."/>
            <person name="Nolan M."/>
            <person name="Glavina Del Rio T."/>
            <person name="Chen F."/>
            <person name="Lucas S."/>
            <person name="Tice H."/>
            <person name="Pitluck S."/>
            <person name="Cheng J.-F."/>
            <person name="Chertkov O."/>
            <person name="Brettin T."/>
            <person name="Han C."/>
            <person name="Detter J.C."/>
            <person name="Bruce D."/>
            <person name="Goodwin L."/>
            <person name="Ivanova N."/>
            <person name="Mavromatis K."/>
            <person name="Pati A."/>
            <person name="Mikhailova N."/>
            <person name="Chen A."/>
            <person name="Palaniappan K."/>
            <person name="Land M."/>
            <person name="Hauser L."/>
            <person name="Chang Y.-J."/>
            <person name="Jeffries C.D."/>
            <person name="Chain P."/>
            <person name="Rohde M."/>
            <person name="Goeker M."/>
            <person name="Bristow J."/>
            <person name="Eisen J.A."/>
            <person name="Markowitz V."/>
            <person name="Hugenholtz P."/>
            <person name="Kyrpides N.C."/>
            <person name="Klenk H.-P."/>
            <person name="Lapidus A."/>
        </authorList>
    </citation>
    <scope>NUCLEOTIDE SEQUENCE [LARGE SCALE GENOMIC DNA]</scope>
    <source>
        <strain evidence="2">DSM 15894 / CECT 5975 / LMG 20990 / XIL07</strain>
    </source>
</reference>
<organism evidence="1 2">
    <name type="scientific">Xylanimonas cellulosilytica (strain DSM 15894 / JCM 12276 / CECT 5975 / KCTC 9989 / LMG 20990 / NBRC 107835 / XIL07)</name>
    <dbReference type="NCBI Taxonomy" id="446471"/>
    <lineage>
        <taxon>Bacteria</taxon>
        <taxon>Bacillati</taxon>
        <taxon>Actinomycetota</taxon>
        <taxon>Actinomycetes</taxon>
        <taxon>Micrococcales</taxon>
        <taxon>Promicromonosporaceae</taxon>
        <taxon>Xylanimonas</taxon>
    </lineage>
</organism>
<reference evidence="2" key="1">
    <citation type="submission" date="2009-11" db="EMBL/GenBank/DDBJ databases">
        <title>The complete chromosome of Xylanimonas cellulosilytica DSM 15894.</title>
        <authorList>
            <consortium name="US DOE Joint Genome Institute (JGI-PGF)"/>
            <person name="Lucas S."/>
            <person name="Copeland A."/>
            <person name="Lapidus A."/>
            <person name="Glavina del Rio T."/>
            <person name="Dalin E."/>
            <person name="Tice H."/>
            <person name="Bruce D."/>
            <person name="Goodwin L."/>
            <person name="Pitluck S."/>
            <person name="Kyrpides N."/>
            <person name="Mavromatis K."/>
            <person name="Ivanova N."/>
            <person name="Mikhailova N."/>
            <person name="Foster B."/>
            <person name="Clum A."/>
            <person name="Brettin T."/>
            <person name="Detter J.C."/>
            <person name="Han C."/>
            <person name="Larimer F."/>
            <person name="Land M."/>
            <person name="Hauser L."/>
            <person name="Markowitz V."/>
            <person name="Cheng J.F."/>
            <person name="Hugenholtz P."/>
            <person name="Woyke T."/>
            <person name="Wu D."/>
            <person name="Gehrich-Schroeter G."/>
            <person name="Schneider S."/>
            <person name="Pukall S.R."/>
            <person name="Klenk H.P."/>
            <person name="Eisen J.A."/>
        </authorList>
    </citation>
    <scope>NUCLEOTIDE SEQUENCE [LARGE SCALE GENOMIC DNA]</scope>
    <source>
        <strain evidence="2">DSM 15894 / CECT 5975 / LMG 20990 / XIL07</strain>
    </source>
</reference>
<dbReference type="InterPro" id="IPR043777">
    <property type="entry name" value="DUF5719"/>
</dbReference>
<dbReference type="RefSeq" id="WP_012879304.1">
    <property type="nucleotide sequence ID" value="NC_013530.1"/>
</dbReference>
<gene>
    <name evidence="1" type="ordered locus">Xcel_2547</name>
</gene>
<sequence length="538" mass="52713">MTRSSQRTPVKPRAGRTLRVLGATSTGLIAVGAVTAATLLAGPWASALGAPAADAGAATVAVDPAPALLVCPAPARLPEGLSVGDSQFSATPVDTRSNVLAGVLGAAGGSATWAPLGGDAEPLDAGAAAAVTVRDAIGGSVVEALPGADGAFREAGATTSMTTAGDLRGLAAAPCAAPAISQWIVGGGTEVGSTAVLTVQNPSARTATVTLDVYGPSGRVPLGSRGAFLVGPGESVETHLEAVAPDQRRVAVHVRSTGARVSASLQVQSLAGLLPRGVDLLAPGSAPATSVAVAGIVSDGQPLDDPHAPVLRLLAPDDAAGTARVSVYGQDGIVRLRGTEDVELVPGAVTDVPLGGLPAGGYSLVVDADVPVVAAVGYFRSATTPDDAVVQGSLVDVAWVPGQALPAPGDAQQVAVPAGTRAVLSVGAVPETRDGTDPAGDDTTAVVRVVGTDGTQLAERELTLTPGRLQRLVVADLVDGGTPALVTVDGGDVAPVVWGLELSTGDGESPQALVSTLAPTAGVEGAAAVRVRAVDARG</sequence>
<dbReference type="STRING" id="446471.Xcel_2547"/>
<dbReference type="eggNOG" id="COG3147">
    <property type="taxonomic scope" value="Bacteria"/>
</dbReference>
<dbReference type="AlphaFoldDB" id="D1BWZ4"/>
<dbReference type="Pfam" id="PF18986">
    <property type="entry name" value="DUF5719"/>
    <property type="match status" value="1"/>
</dbReference>
<evidence type="ECO:0008006" key="3">
    <source>
        <dbReference type="Google" id="ProtNLM"/>
    </source>
</evidence>
<keyword evidence="2" id="KW-1185">Reference proteome</keyword>